<dbReference type="EMBL" id="KV428443">
    <property type="protein sequence ID" value="KZT31846.1"/>
    <property type="molecule type" value="Genomic_DNA"/>
</dbReference>
<feature type="coiled-coil region" evidence="1">
    <location>
        <begin position="127"/>
        <end position="154"/>
    </location>
</feature>
<proteinExistence type="predicted"/>
<dbReference type="STRING" id="1314776.A0A165X5G0"/>
<keyword evidence="3" id="KW-1185">Reference proteome</keyword>
<keyword evidence="1" id="KW-0175">Coiled coil</keyword>
<reference evidence="2 3" key="1">
    <citation type="journal article" date="2016" name="Mol. Biol. Evol.">
        <title>Comparative Genomics of Early-Diverging Mushroom-Forming Fungi Provides Insights into the Origins of Lignocellulose Decay Capabilities.</title>
        <authorList>
            <person name="Nagy L.G."/>
            <person name="Riley R."/>
            <person name="Tritt A."/>
            <person name="Adam C."/>
            <person name="Daum C."/>
            <person name="Floudas D."/>
            <person name="Sun H."/>
            <person name="Yadav J.S."/>
            <person name="Pangilinan J."/>
            <person name="Larsson K.H."/>
            <person name="Matsuura K."/>
            <person name="Barry K."/>
            <person name="Labutti K."/>
            <person name="Kuo R."/>
            <person name="Ohm R.A."/>
            <person name="Bhattacharya S.S."/>
            <person name="Shirouzu T."/>
            <person name="Yoshinaga Y."/>
            <person name="Martin F.M."/>
            <person name="Grigoriev I.V."/>
            <person name="Hibbett D.S."/>
        </authorList>
    </citation>
    <scope>NUCLEOTIDE SEQUENCE [LARGE SCALE GENOMIC DNA]</scope>
    <source>
        <strain evidence="2 3">HHB10207 ss-3</strain>
    </source>
</reference>
<evidence type="ECO:0000313" key="2">
    <source>
        <dbReference type="EMBL" id="KZT31846.1"/>
    </source>
</evidence>
<name>A0A165X5G0_9AGAM</name>
<feature type="non-terminal residue" evidence="2">
    <location>
        <position position="162"/>
    </location>
</feature>
<accession>A0A165X5G0</accession>
<sequence>LEMNITGEQRWNPNSANWQSATQYMKIREYQLAVDRLEGLVISRLLELQKANIAGTGYKQRKAIGKAIKTRSKAIDTALKKYNKLAASFTPPRKQLTMKMIQDYGHLCEFEMLRESSREDVSQKAWAQDANREMTRCQLRVDRAREEIVRLEVEIQRTLAFM</sequence>
<dbReference type="OrthoDB" id="3249713at2759"/>
<dbReference type="Proteomes" id="UP000076798">
    <property type="component" value="Unassembled WGS sequence"/>
</dbReference>
<evidence type="ECO:0000313" key="3">
    <source>
        <dbReference type="Proteomes" id="UP000076798"/>
    </source>
</evidence>
<feature type="non-terminal residue" evidence="2">
    <location>
        <position position="1"/>
    </location>
</feature>
<dbReference type="AlphaFoldDB" id="A0A165X5G0"/>
<gene>
    <name evidence="2" type="ORF">SISSUDRAFT_973767</name>
</gene>
<protein>
    <submittedName>
        <fullName evidence="2">Uncharacterized protein</fullName>
    </submittedName>
</protein>
<organism evidence="2 3">
    <name type="scientific">Sistotremastrum suecicum HHB10207 ss-3</name>
    <dbReference type="NCBI Taxonomy" id="1314776"/>
    <lineage>
        <taxon>Eukaryota</taxon>
        <taxon>Fungi</taxon>
        <taxon>Dikarya</taxon>
        <taxon>Basidiomycota</taxon>
        <taxon>Agaricomycotina</taxon>
        <taxon>Agaricomycetes</taxon>
        <taxon>Sistotremastrales</taxon>
        <taxon>Sistotremastraceae</taxon>
        <taxon>Sistotremastrum</taxon>
    </lineage>
</organism>
<evidence type="ECO:0000256" key="1">
    <source>
        <dbReference type="SAM" id="Coils"/>
    </source>
</evidence>